<dbReference type="EMBL" id="LR031874">
    <property type="protein sequence ID" value="VDD21187.1"/>
    <property type="molecule type" value="Genomic_DNA"/>
</dbReference>
<gene>
    <name evidence="1" type="ORF">BOLC2T07601H</name>
</gene>
<dbReference type="AlphaFoldDB" id="A0A3P6CQS2"/>
<protein>
    <recommendedName>
        <fullName evidence="2">RNase H type-1 domain-containing protein</fullName>
    </recommendedName>
</protein>
<reference evidence="1" key="1">
    <citation type="submission" date="2018-11" db="EMBL/GenBank/DDBJ databases">
        <authorList>
            <consortium name="Genoscope - CEA"/>
            <person name="William W."/>
        </authorList>
    </citation>
    <scope>NUCLEOTIDE SEQUENCE</scope>
</reference>
<name>A0A3P6CQS2_BRAOL</name>
<evidence type="ECO:0008006" key="2">
    <source>
        <dbReference type="Google" id="ProtNLM"/>
    </source>
</evidence>
<proteinExistence type="predicted"/>
<sequence length="104" mass="12292">MENMKNLIEFHVTFATDYSQLVKMVLDPEKLSAFETYLEDIHILKERFSYLEISRTQNTRTDSLVRIAMNQSSYIVYMDTRYHSPKSLFVMLRNSYLSGCKSSM</sequence>
<organism evidence="1">
    <name type="scientific">Brassica oleracea</name>
    <name type="common">Wild cabbage</name>
    <dbReference type="NCBI Taxonomy" id="3712"/>
    <lineage>
        <taxon>Eukaryota</taxon>
        <taxon>Viridiplantae</taxon>
        <taxon>Streptophyta</taxon>
        <taxon>Embryophyta</taxon>
        <taxon>Tracheophyta</taxon>
        <taxon>Spermatophyta</taxon>
        <taxon>Magnoliopsida</taxon>
        <taxon>eudicotyledons</taxon>
        <taxon>Gunneridae</taxon>
        <taxon>Pentapetalae</taxon>
        <taxon>rosids</taxon>
        <taxon>malvids</taxon>
        <taxon>Brassicales</taxon>
        <taxon>Brassicaceae</taxon>
        <taxon>Brassiceae</taxon>
        <taxon>Brassica</taxon>
    </lineage>
</organism>
<evidence type="ECO:0000313" key="1">
    <source>
        <dbReference type="EMBL" id="VDD21187.1"/>
    </source>
</evidence>
<accession>A0A3P6CQS2</accession>